<sequence length="130" mass="15176">MFDPNERLLHLAHSLERVRTELNGCTERFYYGSPQEQEKFFLETIEVGGITYALRPHPHYPFRREVILPHPSYTGWIQITDPHEEDEEALWHSIVYAYQQVAGPQHRSLIPFPTAELPLRHSGLLRASLS</sequence>
<dbReference type="Proteomes" id="UP000001916">
    <property type="component" value="Chromosome"/>
</dbReference>
<accession>D7BEA6</accession>
<organism evidence="1 2">
    <name type="scientific">Allomeiothermus silvanus (strain ATCC 700542 / DSM 9946 / NBRC 106475 / NCIMB 13440 / VI-R2)</name>
    <name type="common">Thermus silvanus</name>
    <dbReference type="NCBI Taxonomy" id="526227"/>
    <lineage>
        <taxon>Bacteria</taxon>
        <taxon>Thermotogati</taxon>
        <taxon>Deinococcota</taxon>
        <taxon>Deinococci</taxon>
        <taxon>Thermales</taxon>
        <taxon>Thermaceae</taxon>
        <taxon>Allomeiothermus</taxon>
    </lineage>
</organism>
<dbReference type="KEGG" id="msv:Mesil_3137"/>
<dbReference type="AlphaFoldDB" id="D7BEA6"/>
<gene>
    <name evidence="1" type="ordered locus">Mesil_3137</name>
</gene>
<name>D7BEA6_ALLS1</name>
<dbReference type="STRING" id="526227.Mesil_3137"/>
<proteinExistence type="predicted"/>
<evidence type="ECO:0000313" key="2">
    <source>
        <dbReference type="Proteomes" id="UP000001916"/>
    </source>
</evidence>
<dbReference type="HOGENOM" id="CLU_1935531_0_0_0"/>
<evidence type="ECO:0000313" key="1">
    <source>
        <dbReference type="EMBL" id="ADH64964.1"/>
    </source>
</evidence>
<reference evidence="1 2" key="1">
    <citation type="journal article" date="2010" name="Stand. Genomic Sci.">
        <title>Complete genome sequence of Meiothermus silvanus type strain (VI-R2).</title>
        <authorList>
            <person name="Sikorski J."/>
            <person name="Tindall B.J."/>
            <person name="Lowry S."/>
            <person name="Lucas S."/>
            <person name="Nolan M."/>
            <person name="Copeland A."/>
            <person name="Glavina Del Rio T."/>
            <person name="Tice H."/>
            <person name="Cheng J.F."/>
            <person name="Han C."/>
            <person name="Pitluck S."/>
            <person name="Liolios K."/>
            <person name="Ivanova N."/>
            <person name="Mavromatis K."/>
            <person name="Mikhailova N."/>
            <person name="Pati A."/>
            <person name="Goodwin L."/>
            <person name="Chen A."/>
            <person name="Palaniappan K."/>
            <person name="Land M."/>
            <person name="Hauser L."/>
            <person name="Chang Y.J."/>
            <person name="Jeffries C.D."/>
            <person name="Rohde M."/>
            <person name="Goker M."/>
            <person name="Woyke T."/>
            <person name="Bristow J."/>
            <person name="Eisen J.A."/>
            <person name="Markowitz V."/>
            <person name="Hugenholtz P."/>
            <person name="Kyrpides N.C."/>
            <person name="Klenk H.P."/>
            <person name="Lapidus A."/>
        </authorList>
    </citation>
    <scope>NUCLEOTIDE SEQUENCE [LARGE SCALE GENOMIC DNA]</scope>
    <source>
        <strain evidence="2">ATCC 700542 / DSM 9946 / VI-R2</strain>
    </source>
</reference>
<protein>
    <submittedName>
        <fullName evidence="1">Uncharacterized protein</fullName>
    </submittedName>
</protein>
<dbReference type="EMBL" id="CP002042">
    <property type="protein sequence ID" value="ADH64964.1"/>
    <property type="molecule type" value="Genomic_DNA"/>
</dbReference>
<keyword evidence="2" id="KW-1185">Reference proteome</keyword>